<dbReference type="Gene3D" id="2.60.40.1240">
    <property type="match status" value="1"/>
</dbReference>
<keyword evidence="5" id="KW-1185">Reference proteome</keyword>
<gene>
    <name evidence="4" type="ORF">QLQ12_11460</name>
</gene>
<proteinExistence type="predicted"/>
<name>A0ABT6WHM3_9ACTN</name>
<accession>A0ABT6WHM3</accession>
<dbReference type="Pfam" id="PF11611">
    <property type="entry name" value="DUF4352"/>
    <property type="match status" value="1"/>
</dbReference>
<organism evidence="4 5">
    <name type="scientific">Actinoplanes sandaracinus</name>
    <dbReference type="NCBI Taxonomy" id="3045177"/>
    <lineage>
        <taxon>Bacteria</taxon>
        <taxon>Bacillati</taxon>
        <taxon>Actinomycetota</taxon>
        <taxon>Actinomycetes</taxon>
        <taxon>Micromonosporales</taxon>
        <taxon>Micromonosporaceae</taxon>
        <taxon>Actinoplanes</taxon>
    </lineage>
</organism>
<dbReference type="InterPro" id="IPR029050">
    <property type="entry name" value="Immunoprotect_excell_Ig-like"/>
</dbReference>
<dbReference type="InterPro" id="IPR029051">
    <property type="entry name" value="DUF4352"/>
</dbReference>
<feature type="domain" description="DUF4352" evidence="3">
    <location>
        <begin position="20"/>
        <end position="128"/>
    </location>
</feature>
<protein>
    <submittedName>
        <fullName evidence="4">DUF4352 domain-containing protein</fullName>
    </submittedName>
</protein>
<dbReference type="Proteomes" id="UP001241758">
    <property type="component" value="Unassembled WGS sequence"/>
</dbReference>
<evidence type="ECO:0000256" key="1">
    <source>
        <dbReference type="ARBA" id="ARBA00022729"/>
    </source>
</evidence>
<evidence type="ECO:0000256" key="2">
    <source>
        <dbReference type="SAM" id="MobiDB-lite"/>
    </source>
</evidence>
<reference evidence="4 5" key="1">
    <citation type="submission" date="2023-05" db="EMBL/GenBank/DDBJ databases">
        <title>Actinoplanes sp. NEAU-A12 genome sequencing.</title>
        <authorList>
            <person name="Wang Z.-S."/>
        </authorList>
    </citation>
    <scope>NUCLEOTIDE SEQUENCE [LARGE SCALE GENOMIC DNA]</scope>
    <source>
        <strain evidence="4 5">NEAU-A12</strain>
    </source>
</reference>
<feature type="region of interest" description="Disordered" evidence="2">
    <location>
        <begin position="124"/>
        <end position="145"/>
    </location>
</feature>
<evidence type="ECO:0000313" key="5">
    <source>
        <dbReference type="Proteomes" id="UP001241758"/>
    </source>
</evidence>
<dbReference type="EMBL" id="JASCTH010000006">
    <property type="protein sequence ID" value="MDI6099214.1"/>
    <property type="molecule type" value="Genomic_DNA"/>
</dbReference>
<comment type="caution">
    <text evidence="4">The sequence shown here is derived from an EMBL/GenBank/DDBJ whole genome shotgun (WGS) entry which is preliminary data.</text>
</comment>
<keyword evidence="1" id="KW-0732">Signal</keyword>
<evidence type="ECO:0000259" key="3">
    <source>
        <dbReference type="Pfam" id="PF11611"/>
    </source>
</evidence>
<sequence length="145" mass="14879">MTTTPATVVVSGADSDGSPAGDFAFDVTGLRCGVSAVGPSDLEQRAAGQFCLLDLRVTNNGGEPELLDSGAQRIHDTNGVAYAVADSAAVFLNDGDPTLLDEIEPGETVTGVLPFDLPLDARPGEATLRDGMSAPGVRVKLPDPR</sequence>
<evidence type="ECO:0000313" key="4">
    <source>
        <dbReference type="EMBL" id="MDI6099214.1"/>
    </source>
</evidence>